<dbReference type="SUPFAM" id="SSF81301">
    <property type="entry name" value="Nucleotidyltransferase"/>
    <property type="match status" value="1"/>
</dbReference>
<keyword evidence="5" id="KW-0479">Metal-binding</keyword>
<comment type="similarity">
    <text evidence="7">Belongs to the tRNA nucleotidyltransferase/poly(A) polymerase family.</text>
</comment>
<keyword evidence="6" id="KW-0460">Magnesium</keyword>
<name>A0A0G0Z558_9BACT</name>
<comment type="caution">
    <text evidence="9">The sequence shown here is derived from an EMBL/GenBank/DDBJ whole genome shotgun (WGS) entry which is preliminary data.</text>
</comment>
<evidence type="ECO:0000256" key="5">
    <source>
        <dbReference type="ARBA" id="ARBA00022723"/>
    </source>
</evidence>
<dbReference type="GO" id="GO:0016779">
    <property type="term" value="F:nucleotidyltransferase activity"/>
    <property type="evidence" value="ECO:0007669"/>
    <property type="project" value="UniProtKB-KW"/>
</dbReference>
<evidence type="ECO:0000313" key="9">
    <source>
        <dbReference type="EMBL" id="KKS17226.1"/>
    </source>
</evidence>
<gene>
    <name evidence="9" type="ORF">UU74_C0025G0001</name>
</gene>
<dbReference type="InterPro" id="IPR002646">
    <property type="entry name" value="PolA_pol_head_dom"/>
</dbReference>
<dbReference type="Proteomes" id="UP000033969">
    <property type="component" value="Unassembled WGS sequence"/>
</dbReference>
<dbReference type="EMBL" id="LCBU01000025">
    <property type="protein sequence ID" value="KKS17226.1"/>
    <property type="molecule type" value="Genomic_DNA"/>
</dbReference>
<feature type="domain" description="Poly A polymerase head" evidence="8">
    <location>
        <begin position="25"/>
        <end position="93"/>
    </location>
</feature>
<keyword evidence="2 7" id="KW-0808">Transferase</keyword>
<protein>
    <submittedName>
        <fullName evidence="9">tRNA adenylyl-/cytidylyl-transferase</fullName>
    </submittedName>
</protein>
<dbReference type="InterPro" id="IPR050264">
    <property type="entry name" value="Bact_CCA-adding_enz_type3_sf"/>
</dbReference>
<dbReference type="AlphaFoldDB" id="A0A0G0Z558"/>
<dbReference type="Gene3D" id="3.30.460.10">
    <property type="entry name" value="Beta Polymerase, domain 2"/>
    <property type="match status" value="1"/>
</dbReference>
<evidence type="ECO:0000256" key="6">
    <source>
        <dbReference type="ARBA" id="ARBA00022842"/>
    </source>
</evidence>
<comment type="cofactor">
    <cofactor evidence="1">
        <name>Mg(2+)</name>
        <dbReference type="ChEBI" id="CHEBI:18420"/>
    </cofactor>
</comment>
<keyword evidence="7" id="KW-0694">RNA-binding</keyword>
<dbReference type="GO" id="GO:0008033">
    <property type="term" value="P:tRNA processing"/>
    <property type="evidence" value="ECO:0007669"/>
    <property type="project" value="UniProtKB-KW"/>
</dbReference>
<proteinExistence type="inferred from homology"/>
<dbReference type="PANTHER" id="PTHR46173">
    <property type="entry name" value="CCA TRNA NUCLEOTIDYLTRANSFERASE 1, MITOCHONDRIAL"/>
    <property type="match status" value="1"/>
</dbReference>
<organism evidence="9 10">
    <name type="scientific">Candidatus Woesebacteria bacterium GW2011_GWA1_41_7</name>
    <dbReference type="NCBI Taxonomy" id="1618556"/>
    <lineage>
        <taxon>Bacteria</taxon>
        <taxon>Candidatus Woeseibacteriota</taxon>
    </lineage>
</organism>
<dbReference type="GO" id="GO:0000049">
    <property type="term" value="F:tRNA binding"/>
    <property type="evidence" value="ECO:0007669"/>
    <property type="project" value="TreeGrafter"/>
</dbReference>
<accession>A0A0G0Z558</accession>
<evidence type="ECO:0000256" key="4">
    <source>
        <dbReference type="ARBA" id="ARBA00022695"/>
    </source>
</evidence>
<keyword evidence="3" id="KW-0819">tRNA processing</keyword>
<evidence type="ECO:0000256" key="1">
    <source>
        <dbReference type="ARBA" id="ARBA00001946"/>
    </source>
</evidence>
<dbReference type="GO" id="GO:0046872">
    <property type="term" value="F:metal ion binding"/>
    <property type="evidence" value="ECO:0007669"/>
    <property type="project" value="UniProtKB-KW"/>
</dbReference>
<dbReference type="InterPro" id="IPR043519">
    <property type="entry name" value="NT_sf"/>
</dbReference>
<dbReference type="Pfam" id="PF01743">
    <property type="entry name" value="PolyA_pol"/>
    <property type="match status" value="1"/>
</dbReference>
<reference evidence="9 10" key="1">
    <citation type="journal article" date="2015" name="Nature">
        <title>rRNA introns, odd ribosomes, and small enigmatic genomes across a large radiation of phyla.</title>
        <authorList>
            <person name="Brown C.T."/>
            <person name="Hug L.A."/>
            <person name="Thomas B.C."/>
            <person name="Sharon I."/>
            <person name="Castelle C.J."/>
            <person name="Singh A."/>
            <person name="Wilkins M.J."/>
            <person name="Williams K.H."/>
            <person name="Banfield J.F."/>
        </authorList>
    </citation>
    <scope>NUCLEOTIDE SEQUENCE [LARGE SCALE GENOMIC DNA]</scope>
</reference>
<evidence type="ECO:0000313" key="10">
    <source>
        <dbReference type="Proteomes" id="UP000033969"/>
    </source>
</evidence>
<evidence type="ECO:0000256" key="3">
    <source>
        <dbReference type="ARBA" id="ARBA00022694"/>
    </source>
</evidence>
<evidence type="ECO:0000256" key="7">
    <source>
        <dbReference type="RuleBase" id="RU003953"/>
    </source>
</evidence>
<feature type="non-terminal residue" evidence="9">
    <location>
        <position position="94"/>
    </location>
</feature>
<dbReference type="PANTHER" id="PTHR46173:SF1">
    <property type="entry name" value="CCA TRNA NUCLEOTIDYLTRANSFERASE 1, MITOCHONDRIAL"/>
    <property type="match status" value="1"/>
</dbReference>
<evidence type="ECO:0000256" key="2">
    <source>
        <dbReference type="ARBA" id="ARBA00022679"/>
    </source>
</evidence>
<keyword evidence="4" id="KW-0548">Nucleotidyltransferase</keyword>
<evidence type="ECO:0000259" key="8">
    <source>
        <dbReference type="Pfam" id="PF01743"/>
    </source>
</evidence>
<sequence length="94" mass="10702">MNIKPQLPESVHEILEKFTKAGYEIYIVGGAVRDTIMGRITNDWDFTTNATPEEILKVIPGGLYNNQFGTVFTDNPEDEVHPHEITTFRTEEGY</sequence>